<dbReference type="EMBL" id="BARU01030347">
    <property type="protein sequence ID" value="GAH62798.1"/>
    <property type="molecule type" value="Genomic_DNA"/>
</dbReference>
<gene>
    <name evidence="1" type="ORF">S03H2_48170</name>
</gene>
<reference evidence="1" key="1">
    <citation type="journal article" date="2014" name="Front. Microbiol.">
        <title>High frequency of phylogenetically diverse reductive dehalogenase-homologous genes in deep subseafloor sedimentary metagenomes.</title>
        <authorList>
            <person name="Kawai M."/>
            <person name="Futagami T."/>
            <person name="Toyoda A."/>
            <person name="Takaki Y."/>
            <person name="Nishi S."/>
            <person name="Hori S."/>
            <person name="Arai W."/>
            <person name="Tsubouchi T."/>
            <person name="Morono Y."/>
            <person name="Uchiyama I."/>
            <person name="Ito T."/>
            <person name="Fujiyama A."/>
            <person name="Inagaki F."/>
            <person name="Takami H."/>
        </authorList>
    </citation>
    <scope>NUCLEOTIDE SEQUENCE</scope>
    <source>
        <strain evidence="1">Expedition CK06-06</strain>
    </source>
</reference>
<comment type="caution">
    <text evidence="1">The sequence shown here is derived from an EMBL/GenBank/DDBJ whole genome shotgun (WGS) entry which is preliminary data.</text>
</comment>
<proteinExistence type="predicted"/>
<organism evidence="1">
    <name type="scientific">marine sediment metagenome</name>
    <dbReference type="NCBI Taxonomy" id="412755"/>
    <lineage>
        <taxon>unclassified sequences</taxon>
        <taxon>metagenomes</taxon>
        <taxon>ecological metagenomes</taxon>
    </lineage>
</organism>
<feature type="non-terminal residue" evidence="1">
    <location>
        <position position="265"/>
    </location>
</feature>
<sequence length="265" mass="30385">ERYVDPLERGGVFSIYPYLFYSSVEHLYKANREDDMLDAIEGSKGRTIIDSLEKESLREFSNFELYNVRELLYPLLLRENAHYISYHVDDDCSYISLVTKSGAISSHQVTLGKSQLEVWYRKNLHNPASWTGQFIKTDIIKELGPLVSFLKPFIEKGVIEENDHICYSADHLLYLFPLHFVKIGNKPLIDLFTVSRIHNAGHLINLLSKPLKRPDRCLTVEVPSQTDVKKPEIVSDFSVSANLLKQKFGSGHQHLHHSEASRDAV</sequence>
<name>X1IZ19_9ZZZZ</name>
<dbReference type="AlphaFoldDB" id="X1IZ19"/>
<protein>
    <submittedName>
        <fullName evidence="1">Uncharacterized protein</fullName>
    </submittedName>
</protein>
<evidence type="ECO:0000313" key="1">
    <source>
        <dbReference type="EMBL" id="GAH62798.1"/>
    </source>
</evidence>
<accession>X1IZ19</accession>
<feature type="non-terminal residue" evidence="1">
    <location>
        <position position="1"/>
    </location>
</feature>